<feature type="transmembrane region" description="Helical" evidence="6">
    <location>
        <begin position="262"/>
        <end position="280"/>
    </location>
</feature>
<evidence type="ECO:0000256" key="5">
    <source>
        <dbReference type="ARBA" id="ARBA00023136"/>
    </source>
</evidence>
<comment type="similarity">
    <text evidence="1 6">Belongs to the purine permeases (TC 2.A.7.14) family.</text>
</comment>
<keyword evidence="4 6" id="KW-1133">Transmembrane helix</keyword>
<reference evidence="8" key="1">
    <citation type="submission" date="2013-01" db="EMBL/GenBank/DDBJ databases">
        <title>Draft Genome Sequence of a Mulberry Tree, Morus notabilis C.K. Schneid.</title>
        <authorList>
            <person name="He N."/>
            <person name="Zhao S."/>
        </authorList>
    </citation>
    <scope>NUCLEOTIDE SEQUENCE</scope>
</reference>
<evidence type="ECO:0000256" key="4">
    <source>
        <dbReference type="ARBA" id="ARBA00022989"/>
    </source>
</evidence>
<feature type="transmembrane region" description="Helical" evidence="6">
    <location>
        <begin position="357"/>
        <end position="374"/>
    </location>
</feature>
<feature type="transmembrane region" description="Helical" evidence="6">
    <location>
        <begin position="156"/>
        <end position="178"/>
    </location>
</feature>
<dbReference type="GO" id="GO:0005345">
    <property type="term" value="F:purine nucleobase transmembrane transporter activity"/>
    <property type="evidence" value="ECO:0007669"/>
    <property type="project" value="UniProtKB-UniRule"/>
</dbReference>
<dbReference type="GO" id="GO:0015211">
    <property type="term" value="F:purine nucleoside transmembrane transporter activity"/>
    <property type="evidence" value="ECO:0007669"/>
    <property type="project" value="UniProtKB-UniRule"/>
</dbReference>
<dbReference type="InterPro" id="IPR030182">
    <property type="entry name" value="PUP_plant"/>
</dbReference>
<feature type="transmembrane region" description="Helical" evidence="6">
    <location>
        <begin position="301"/>
        <end position="323"/>
    </location>
</feature>
<dbReference type="AlphaFoldDB" id="W9SU46"/>
<name>W9SU46_9ROSA</name>
<dbReference type="GO" id="GO:0016020">
    <property type="term" value="C:membrane"/>
    <property type="evidence" value="ECO:0007669"/>
    <property type="project" value="UniProtKB-SubCell"/>
</dbReference>
<organism evidence="7 8">
    <name type="scientific">Morus notabilis</name>
    <dbReference type="NCBI Taxonomy" id="981085"/>
    <lineage>
        <taxon>Eukaryota</taxon>
        <taxon>Viridiplantae</taxon>
        <taxon>Streptophyta</taxon>
        <taxon>Embryophyta</taxon>
        <taxon>Tracheophyta</taxon>
        <taxon>Spermatophyta</taxon>
        <taxon>Magnoliopsida</taxon>
        <taxon>eudicotyledons</taxon>
        <taxon>Gunneridae</taxon>
        <taxon>Pentapetalae</taxon>
        <taxon>rosids</taxon>
        <taxon>fabids</taxon>
        <taxon>Rosales</taxon>
        <taxon>Moraceae</taxon>
        <taxon>Moreae</taxon>
        <taxon>Morus</taxon>
    </lineage>
</organism>
<gene>
    <name evidence="7" type="ORF">L484_023343</name>
</gene>
<keyword evidence="3 6" id="KW-0812">Transmembrane</keyword>
<feature type="transmembrane region" description="Helical" evidence="6">
    <location>
        <begin position="329"/>
        <end position="350"/>
    </location>
</feature>
<sequence>MSFLLYLVLDQIGKRKLTSQFTCGTSPVDNQGLDADTYTSDPSVASRISLPKLIHYKWWLRVSIYILFLLSGQSAATLLGRLYYDKGGNSKWMATLVQSAGFPVLLPLLFFFSSPAKLTTTCSSSSTQPKVSSLVLLYLFFGLILTGDNMMYSYGLLYLPVSTYSLLCATQLAFNALFSYFLNSQKFTPFILNSLVLLTTSASLLALNADSENTSDVSKSKYVIGFLCTLGASAAYSLYLSLVQLSFQKIIKRETFCSVLDMQIYPSFLATCGCILGLFVSGEWRSLGKEMKEYQEGKVSYVMTLVWTALMWQVCSVGLLGLVFEVSSLFSNVISTLALPVIPILAVIFFHDKMNGVKVMAMILSVWGFLSYIYQHYLDDLKSKAERSNSNENSRSAIEVC</sequence>
<keyword evidence="8" id="KW-1185">Reference proteome</keyword>
<dbReference type="PANTHER" id="PTHR31376:SF16">
    <property type="entry name" value="PURINE PERMEASE-RELATED"/>
    <property type="match status" value="1"/>
</dbReference>
<dbReference type="EMBL" id="KE346119">
    <property type="protein sequence ID" value="EXC26729.1"/>
    <property type="molecule type" value="Genomic_DNA"/>
</dbReference>
<evidence type="ECO:0000256" key="6">
    <source>
        <dbReference type="RuleBase" id="RU368015"/>
    </source>
</evidence>
<accession>W9SU46</accession>
<dbReference type="eggNOG" id="ENOG502QRUH">
    <property type="taxonomic scope" value="Eukaryota"/>
</dbReference>
<comment type="subcellular location">
    <subcellularLocation>
        <location evidence="6">Membrane</location>
        <topology evidence="6">Multi-pass membrane protein</topology>
    </subcellularLocation>
</comment>
<protein>
    <recommendedName>
        <fullName evidence="6">Probable purine permease</fullName>
    </recommendedName>
</protein>
<dbReference type="Proteomes" id="UP000030645">
    <property type="component" value="Unassembled WGS sequence"/>
</dbReference>
<dbReference type="Pfam" id="PF16913">
    <property type="entry name" value="PUNUT"/>
    <property type="match status" value="1"/>
</dbReference>
<evidence type="ECO:0000256" key="3">
    <source>
        <dbReference type="ARBA" id="ARBA00022692"/>
    </source>
</evidence>
<dbReference type="PANTHER" id="PTHR31376">
    <property type="entry name" value="OS09G0467300 PROTEIN-RELATED"/>
    <property type="match status" value="1"/>
</dbReference>
<evidence type="ECO:0000256" key="1">
    <source>
        <dbReference type="ARBA" id="ARBA00006213"/>
    </source>
</evidence>
<evidence type="ECO:0000313" key="8">
    <source>
        <dbReference type="Proteomes" id="UP000030645"/>
    </source>
</evidence>
<keyword evidence="5 6" id="KW-0472">Membrane</keyword>
<feature type="transmembrane region" description="Helical" evidence="6">
    <location>
        <begin position="131"/>
        <end position="149"/>
    </location>
</feature>
<evidence type="ECO:0000313" key="7">
    <source>
        <dbReference type="EMBL" id="EXC26729.1"/>
    </source>
</evidence>
<keyword evidence="2 6" id="KW-0813">Transport</keyword>
<feature type="transmembrane region" description="Helical" evidence="6">
    <location>
        <begin position="190"/>
        <end position="210"/>
    </location>
</feature>
<proteinExistence type="inferred from homology"/>
<feature type="transmembrane region" description="Helical" evidence="6">
    <location>
        <begin position="92"/>
        <end position="111"/>
    </location>
</feature>
<feature type="transmembrane region" description="Helical" evidence="6">
    <location>
        <begin position="222"/>
        <end position="242"/>
    </location>
</feature>
<feature type="transmembrane region" description="Helical" evidence="6">
    <location>
        <begin position="58"/>
        <end position="80"/>
    </location>
</feature>
<dbReference type="KEGG" id="mnt:21406110"/>
<dbReference type="OrthoDB" id="1907510at2759"/>
<dbReference type="STRING" id="981085.W9SU46"/>
<evidence type="ECO:0000256" key="2">
    <source>
        <dbReference type="ARBA" id="ARBA00022448"/>
    </source>
</evidence>